<organism evidence="1 2">
    <name type="scientific">Scophthalmus maximus</name>
    <name type="common">Turbot</name>
    <name type="synonym">Psetta maxima</name>
    <dbReference type="NCBI Taxonomy" id="52904"/>
    <lineage>
        <taxon>Eukaryota</taxon>
        <taxon>Metazoa</taxon>
        <taxon>Chordata</taxon>
        <taxon>Craniata</taxon>
        <taxon>Vertebrata</taxon>
        <taxon>Euteleostomi</taxon>
        <taxon>Actinopterygii</taxon>
        <taxon>Neopterygii</taxon>
        <taxon>Teleostei</taxon>
        <taxon>Neoteleostei</taxon>
        <taxon>Acanthomorphata</taxon>
        <taxon>Carangaria</taxon>
        <taxon>Pleuronectiformes</taxon>
        <taxon>Pleuronectoidei</taxon>
        <taxon>Scophthalmidae</taxon>
        <taxon>Scophthalmus</taxon>
    </lineage>
</organism>
<dbReference type="Proteomes" id="UP000438429">
    <property type="component" value="Unassembled WGS sequence"/>
</dbReference>
<sequence>HFSPSYISQMHLCESSIPQMFCRHAPLPWSNVNTLERLPEHLVSSWVWLIKRTCGRQHNEHNERRKPPTFQIQQIVAELDEVPQSDAHFHSAPVLHGWLVICSDFLRRPRNEYGEKTCHKPYGFSDVYDLNDLILVNDD</sequence>
<feature type="non-terminal residue" evidence="1">
    <location>
        <position position="1"/>
    </location>
</feature>
<proteinExistence type="predicted"/>
<comment type="caution">
    <text evidence="1">The sequence shown here is derived from an EMBL/GenBank/DDBJ whole genome shotgun (WGS) entry which is preliminary data.</text>
</comment>
<protein>
    <submittedName>
        <fullName evidence="1">Uncharacterized protein</fullName>
    </submittedName>
</protein>
<gene>
    <name evidence="1" type="ORF">F2P81_005552</name>
</gene>
<dbReference type="EMBL" id="VEVO01000005">
    <property type="protein sequence ID" value="KAF0042020.1"/>
    <property type="molecule type" value="Genomic_DNA"/>
</dbReference>
<evidence type="ECO:0000313" key="1">
    <source>
        <dbReference type="EMBL" id="KAF0042020.1"/>
    </source>
</evidence>
<name>A0A6A4TDW8_SCOMX</name>
<reference evidence="1 2" key="1">
    <citation type="submission" date="2019-06" db="EMBL/GenBank/DDBJ databases">
        <title>Draft genomes of female and male turbot (Scophthalmus maximus).</title>
        <authorList>
            <person name="Xu H."/>
            <person name="Xu X.-W."/>
            <person name="Shao C."/>
            <person name="Chen S."/>
        </authorList>
    </citation>
    <scope>NUCLEOTIDE SEQUENCE [LARGE SCALE GENOMIC DNA]</scope>
    <source>
        <strain evidence="1">Ysfricsl-2016a</strain>
        <tissue evidence="1">Blood</tissue>
    </source>
</reference>
<evidence type="ECO:0000313" key="2">
    <source>
        <dbReference type="Proteomes" id="UP000438429"/>
    </source>
</evidence>
<accession>A0A6A4TDW8</accession>
<dbReference type="AlphaFoldDB" id="A0A6A4TDW8"/>